<evidence type="ECO:0000313" key="4">
    <source>
        <dbReference type="Proteomes" id="UP000318509"/>
    </source>
</evidence>
<dbReference type="GO" id="GO:0003677">
    <property type="term" value="F:DNA binding"/>
    <property type="evidence" value="ECO:0007669"/>
    <property type="project" value="InterPro"/>
</dbReference>
<protein>
    <submittedName>
        <fullName evidence="3">IS110 family transposase</fullName>
    </submittedName>
</protein>
<gene>
    <name evidence="3" type="ORF">E6H00_15905</name>
</gene>
<keyword evidence="1" id="KW-0472">Membrane</keyword>
<keyword evidence="1" id="KW-1133">Transmembrane helix</keyword>
<dbReference type="AlphaFoldDB" id="A0A537JUX6"/>
<keyword evidence="1" id="KW-0812">Transmembrane</keyword>
<dbReference type="InterPro" id="IPR047650">
    <property type="entry name" value="Transpos_IS110"/>
</dbReference>
<organism evidence="3 4">
    <name type="scientific">Candidatus Segetimicrobium genomatis</name>
    <dbReference type="NCBI Taxonomy" id="2569760"/>
    <lineage>
        <taxon>Bacteria</taxon>
        <taxon>Bacillati</taxon>
        <taxon>Candidatus Sysuimicrobiota</taxon>
        <taxon>Candidatus Sysuimicrobiia</taxon>
        <taxon>Candidatus Sysuimicrobiales</taxon>
        <taxon>Candidatus Segetimicrobiaceae</taxon>
        <taxon>Candidatus Segetimicrobium</taxon>
    </lineage>
</organism>
<accession>A0A537JUX6</accession>
<dbReference type="Pfam" id="PF02371">
    <property type="entry name" value="Transposase_20"/>
    <property type="match status" value="1"/>
</dbReference>
<comment type="caution">
    <text evidence="3">The sequence shown here is derived from an EMBL/GenBank/DDBJ whole genome shotgun (WGS) entry which is preliminary data.</text>
</comment>
<name>A0A537JUX6_9BACT</name>
<dbReference type="GO" id="GO:0006313">
    <property type="term" value="P:DNA transposition"/>
    <property type="evidence" value="ECO:0007669"/>
    <property type="project" value="InterPro"/>
</dbReference>
<dbReference type="PANTHER" id="PTHR33055:SF13">
    <property type="entry name" value="TRANSPOSASE"/>
    <property type="match status" value="1"/>
</dbReference>
<reference evidence="3 4" key="1">
    <citation type="journal article" date="2019" name="Nat. Microbiol.">
        <title>Mediterranean grassland soil C-N compound turnover is dependent on rainfall and depth, and is mediated by genomically divergent microorganisms.</title>
        <authorList>
            <person name="Diamond S."/>
            <person name="Andeer P.F."/>
            <person name="Li Z."/>
            <person name="Crits-Christoph A."/>
            <person name="Burstein D."/>
            <person name="Anantharaman K."/>
            <person name="Lane K.R."/>
            <person name="Thomas B.C."/>
            <person name="Pan C."/>
            <person name="Northen T.R."/>
            <person name="Banfield J.F."/>
        </authorList>
    </citation>
    <scope>NUCLEOTIDE SEQUENCE [LARGE SCALE GENOMIC DNA]</scope>
    <source>
        <strain evidence="3">NP_3</strain>
    </source>
</reference>
<dbReference type="InterPro" id="IPR003346">
    <property type="entry name" value="Transposase_20"/>
</dbReference>
<evidence type="ECO:0000256" key="1">
    <source>
        <dbReference type="SAM" id="Phobius"/>
    </source>
</evidence>
<sequence length="171" mass="18722">MLGGLEGEIARGVADVPAVQVLLTITGMGLIGAAASWAILGDPHRFTRPKQVTRYAGLDPSIVQSGEQHRQGRISKTGSPLLRTLLVDAAHSLGQRDSAPLGQFYARKTQEIGPRKAIIALARKLLIVTWHMLLMGEVYRAVRATTVARKHRELQKKIRIQMRSTVAEISD</sequence>
<proteinExistence type="predicted"/>
<dbReference type="GO" id="GO:0004803">
    <property type="term" value="F:transposase activity"/>
    <property type="evidence" value="ECO:0007669"/>
    <property type="project" value="InterPro"/>
</dbReference>
<dbReference type="PANTHER" id="PTHR33055">
    <property type="entry name" value="TRANSPOSASE FOR INSERTION SEQUENCE ELEMENT IS1111A"/>
    <property type="match status" value="1"/>
</dbReference>
<feature type="transmembrane region" description="Helical" evidence="1">
    <location>
        <begin position="20"/>
        <end position="40"/>
    </location>
</feature>
<feature type="domain" description="Transposase IS116/IS110/IS902 C-terminal" evidence="2">
    <location>
        <begin position="20"/>
        <end position="105"/>
    </location>
</feature>
<evidence type="ECO:0000313" key="3">
    <source>
        <dbReference type="EMBL" id="TMI87347.1"/>
    </source>
</evidence>
<evidence type="ECO:0000259" key="2">
    <source>
        <dbReference type="Pfam" id="PF02371"/>
    </source>
</evidence>
<dbReference type="Proteomes" id="UP000318509">
    <property type="component" value="Unassembled WGS sequence"/>
</dbReference>
<dbReference type="EMBL" id="VBAK01000161">
    <property type="protein sequence ID" value="TMI87347.1"/>
    <property type="molecule type" value="Genomic_DNA"/>
</dbReference>